<dbReference type="EMBL" id="QNUK01000988">
    <property type="protein sequence ID" value="KAF5888399.1"/>
    <property type="molecule type" value="Genomic_DNA"/>
</dbReference>
<reference evidence="1" key="1">
    <citation type="submission" date="2020-07" db="EMBL/GenBank/DDBJ databases">
        <title>Clarias magur genome sequencing, assembly and annotation.</title>
        <authorList>
            <person name="Kushwaha B."/>
            <person name="Kumar R."/>
            <person name="Das P."/>
            <person name="Joshi C.G."/>
            <person name="Kumar D."/>
            <person name="Nagpure N.S."/>
            <person name="Pandey M."/>
            <person name="Agarwal S."/>
            <person name="Srivastava S."/>
            <person name="Singh M."/>
            <person name="Sahoo L."/>
            <person name="Jayasankar P."/>
            <person name="Meher P.K."/>
            <person name="Koringa P.G."/>
            <person name="Iquebal M.A."/>
            <person name="Das S.P."/>
            <person name="Bit A."/>
            <person name="Patnaik S."/>
            <person name="Patel N."/>
            <person name="Shah T.M."/>
            <person name="Hinsu A."/>
            <person name="Jena J.K."/>
        </authorList>
    </citation>
    <scope>NUCLEOTIDE SEQUENCE</scope>
    <source>
        <strain evidence="1">CIFAMagur01</strain>
        <tissue evidence="1">Testis</tissue>
    </source>
</reference>
<comment type="caution">
    <text evidence="1">The sequence shown here is derived from an EMBL/GenBank/DDBJ whole genome shotgun (WGS) entry which is preliminary data.</text>
</comment>
<evidence type="ECO:0000313" key="1">
    <source>
        <dbReference type="EMBL" id="KAF5888399.1"/>
    </source>
</evidence>
<name>A0A8J4X8J0_CLAMG</name>
<keyword evidence="2" id="KW-1185">Reference proteome</keyword>
<proteinExistence type="predicted"/>
<evidence type="ECO:0000313" key="2">
    <source>
        <dbReference type="Proteomes" id="UP000727407"/>
    </source>
</evidence>
<protein>
    <submittedName>
        <fullName evidence="1">Structural polyprotein</fullName>
    </submittedName>
</protein>
<sequence length="84" mass="9873">MEDWGEYQTQLCLICTNPTCYSAYGVKKSKDWRFGITHADRKKRETRVTPEQQRRWIAPRLRVFMAVANGAFSWNTSHAHRLNG</sequence>
<organism evidence="1 2">
    <name type="scientific">Clarias magur</name>
    <name type="common">Asian catfish</name>
    <name type="synonym">Macropteronotus magur</name>
    <dbReference type="NCBI Taxonomy" id="1594786"/>
    <lineage>
        <taxon>Eukaryota</taxon>
        <taxon>Metazoa</taxon>
        <taxon>Chordata</taxon>
        <taxon>Craniata</taxon>
        <taxon>Vertebrata</taxon>
        <taxon>Euteleostomi</taxon>
        <taxon>Actinopterygii</taxon>
        <taxon>Neopterygii</taxon>
        <taxon>Teleostei</taxon>
        <taxon>Ostariophysi</taxon>
        <taxon>Siluriformes</taxon>
        <taxon>Clariidae</taxon>
        <taxon>Clarias</taxon>
    </lineage>
</organism>
<dbReference type="Proteomes" id="UP000727407">
    <property type="component" value="Unassembled WGS sequence"/>
</dbReference>
<dbReference type="AlphaFoldDB" id="A0A8J4X8J0"/>
<gene>
    <name evidence="1" type="primary">p130</name>
    <name evidence="1" type="ORF">DAT39_021866</name>
</gene>
<accession>A0A8J4X8J0</accession>